<accession>A0A834MG86</accession>
<comment type="caution">
    <text evidence="2">The sequence shown here is derived from an EMBL/GenBank/DDBJ whole genome shotgun (WGS) entry which is preliminary data.</text>
</comment>
<name>A0A834MG86_RHYFE</name>
<evidence type="ECO:0000313" key="3">
    <source>
        <dbReference type="Proteomes" id="UP000625711"/>
    </source>
</evidence>
<gene>
    <name evidence="2" type="ORF">GWI33_007970</name>
</gene>
<reference evidence="2" key="1">
    <citation type="submission" date="2020-08" db="EMBL/GenBank/DDBJ databases">
        <title>Genome sequencing and assembly of the red palm weevil Rhynchophorus ferrugineus.</title>
        <authorList>
            <person name="Dias G.B."/>
            <person name="Bergman C.M."/>
            <person name="Manee M."/>
        </authorList>
    </citation>
    <scope>NUCLEOTIDE SEQUENCE</scope>
    <source>
        <strain evidence="2">AA-2017</strain>
        <tissue evidence="2">Whole larva</tissue>
    </source>
</reference>
<dbReference type="Proteomes" id="UP000625711">
    <property type="component" value="Unassembled WGS sequence"/>
</dbReference>
<evidence type="ECO:0000313" key="2">
    <source>
        <dbReference type="EMBL" id="KAF7278790.1"/>
    </source>
</evidence>
<organism evidence="2 3">
    <name type="scientific">Rhynchophorus ferrugineus</name>
    <name type="common">Red palm weevil</name>
    <name type="synonym">Curculio ferrugineus</name>
    <dbReference type="NCBI Taxonomy" id="354439"/>
    <lineage>
        <taxon>Eukaryota</taxon>
        <taxon>Metazoa</taxon>
        <taxon>Ecdysozoa</taxon>
        <taxon>Arthropoda</taxon>
        <taxon>Hexapoda</taxon>
        <taxon>Insecta</taxon>
        <taxon>Pterygota</taxon>
        <taxon>Neoptera</taxon>
        <taxon>Endopterygota</taxon>
        <taxon>Coleoptera</taxon>
        <taxon>Polyphaga</taxon>
        <taxon>Cucujiformia</taxon>
        <taxon>Curculionidae</taxon>
        <taxon>Dryophthorinae</taxon>
        <taxon>Rhynchophorus</taxon>
    </lineage>
</organism>
<dbReference type="EMBL" id="JAACXV010000387">
    <property type="protein sequence ID" value="KAF7278790.1"/>
    <property type="molecule type" value="Genomic_DNA"/>
</dbReference>
<keyword evidence="3" id="KW-1185">Reference proteome</keyword>
<sequence>MFLSTVSAGRGCRGPKRGNTIEMAFDLSTTPLFGINYGRGLVCVRMSSGRVEHRSSVTGLTNVTAVYFDLSLYFPRGDGASERRRTLSPPEPSARAHRSGCARWRTRGGFFTKGGTSNGAPSSVLVVNVDVWRVAFENLREHEMRLVDKLKRPD</sequence>
<evidence type="ECO:0000256" key="1">
    <source>
        <dbReference type="SAM" id="MobiDB-lite"/>
    </source>
</evidence>
<feature type="region of interest" description="Disordered" evidence="1">
    <location>
        <begin position="80"/>
        <end position="99"/>
    </location>
</feature>
<dbReference type="AlphaFoldDB" id="A0A834MG86"/>
<protein>
    <submittedName>
        <fullName evidence="2">Uncharacterized protein</fullName>
    </submittedName>
</protein>
<proteinExistence type="predicted"/>